<sequence length="251" mass="27539">MSDIGEVRFGGRAKWGAVATNLIIAALGTFLVVVAFVAVPADVHALRALGWYTVAATVLTVALAVALAATGRLPTVDRVDLDGEEARGVESWPWQWRYDLVIDLGLGAALLTVAGIGLVEGGSWLVPSVAVGLVGIWFLVRAILSASGRRRNEALWLTSSELVHDTVNGRERCGRASVTRVAAIDQYVVADIEGRTRHQPAPPPRPWRRRRRLDNPRTVVFDTTLTGHTPQQMADWLRTELELTDRQRLRR</sequence>
<dbReference type="AlphaFoldDB" id="A0A5Q2MGJ0"/>
<protein>
    <submittedName>
        <fullName evidence="3">Uncharacterized protein</fullName>
    </submittedName>
</protein>
<dbReference type="RefSeq" id="WP_153653034.1">
    <property type="nucleotide sequence ID" value="NZ_CP045737.1"/>
</dbReference>
<reference evidence="3 4" key="1">
    <citation type="submission" date="2019-11" db="EMBL/GenBank/DDBJ databases">
        <authorList>
            <person name="Li J."/>
        </authorList>
    </citation>
    <scope>NUCLEOTIDE SEQUENCE [LARGE SCALE GENOMIC DNA]</scope>
    <source>
        <strain evidence="3 4">MF47</strain>
    </source>
</reference>
<dbReference type="EMBL" id="CP045737">
    <property type="protein sequence ID" value="QGG41768.1"/>
    <property type="molecule type" value="Genomic_DNA"/>
</dbReference>
<feature type="region of interest" description="Disordered" evidence="1">
    <location>
        <begin position="194"/>
        <end position="213"/>
    </location>
</feature>
<feature type="transmembrane region" description="Helical" evidence="2">
    <location>
        <begin position="51"/>
        <end position="69"/>
    </location>
</feature>
<dbReference type="KEGG" id="aef:GEV26_10565"/>
<evidence type="ECO:0000256" key="1">
    <source>
        <dbReference type="SAM" id="MobiDB-lite"/>
    </source>
</evidence>
<evidence type="ECO:0000256" key="2">
    <source>
        <dbReference type="SAM" id="Phobius"/>
    </source>
</evidence>
<evidence type="ECO:0000313" key="4">
    <source>
        <dbReference type="Proteomes" id="UP000392064"/>
    </source>
</evidence>
<keyword evidence="2" id="KW-0472">Membrane</keyword>
<feature type="transmembrane region" description="Helical" evidence="2">
    <location>
        <begin position="100"/>
        <end position="118"/>
    </location>
</feature>
<evidence type="ECO:0000313" key="3">
    <source>
        <dbReference type="EMBL" id="QGG41768.1"/>
    </source>
</evidence>
<keyword evidence="2" id="KW-0812">Transmembrane</keyword>
<name>A0A5Q2MGJ0_9ACTN</name>
<keyword evidence="4" id="KW-1185">Reference proteome</keyword>
<feature type="transmembrane region" description="Helical" evidence="2">
    <location>
        <begin position="18"/>
        <end position="39"/>
    </location>
</feature>
<proteinExistence type="predicted"/>
<keyword evidence="2" id="KW-1133">Transmembrane helix</keyword>
<organism evidence="3 4">
    <name type="scientific">Aeromicrobium yanjiei</name>
    <dbReference type="NCBI Taxonomy" id="2662028"/>
    <lineage>
        <taxon>Bacteria</taxon>
        <taxon>Bacillati</taxon>
        <taxon>Actinomycetota</taxon>
        <taxon>Actinomycetes</taxon>
        <taxon>Propionibacteriales</taxon>
        <taxon>Nocardioidaceae</taxon>
        <taxon>Aeromicrobium</taxon>
    </lineage>
</organism>
<feature type="transmembrane region" description="Helical" evidence="2">
    <location>
        <begin position="124"/>
        <end position="144"/>
    </location>
</feature>
<accession>A0A5Q2MGJ0</accession>
<dbReference type="Proteomes" id="UP000392064">
    <property type="component" value="Chromosome"/>
</dbReference>
<gene>
    <name evidence="3" type="ORF">GEV26_10565</name>
</gene>